<comment type="caution">
    <text evidence="5">The sequence shown here is derived from an EMBL/GenBank/DDBJ whole genome shotgun (WGS) entry which is preliminary data.</text>
</comment>
<dbReference type="PANTHER" id="PTHR10824:SF4">
    <property type="entry name" value="ACYL-COENZYME A THIOESTERASE 1-LIKE"/>
    <property type="match status" value="1"/>
</dbReference>
<proteinExistence type="inferred from homology"/>
<dbReference type="InterPro" id="IPR029058">
    <property type="entry name" value="AB_hydrolase_fold"/>
</dbReference>
<comment type="similarity">
    <text evidence="1">Belongs to the C/M/P thioester hydrolase family.</text>
</comment>
<feature type="signal peptide" evidence="2">
    <location>
        <begin position="1"/>
        <end position="20"/>
    </location>
</feature>
<evidence type="ECO:0000256" key="1">
    <source>
        <dbReference type="ARBA" id="ARBA00006538"/>
    </source>
</evidence>
<evidence type="ECO:0000259" key="4">
    <source>
        <dbReference type="Pfam" id="PF08840"/>
    </source>
</evidence>
<keyword evidence="2" id="KW-0732">Signal</keyword>
<accession>A0ABP9NR10</accession>
<dbReference type="InterPro" id="IPR016662">
    <property type="entry name" value="Acyl-CoA_thioEstase_long-chain"/>
</dbReference>
<dbReference type="Pfam" id="PF08840">
    <property type="entry name" value="BAAT_C"/>
    <property type="match status" value="1"/>
</dbReference>
<dbReference type="Gene3D" id="3.40.50.1820">
    <property type="entry name" value="alpha/beta hydrolase"/>
    <property type="match status" value="1"/>
</dbReference>
<dbReference type="Gene3D" id="2.60.40.2240">
    <property type="entry name" value="Acyl-CoA thioester hydrolase/BAAT N-terminal domain"/>
    <property type="match status" value="1"/>
</dbReference>
<reference evidence="6" key="1">
    <citation type="journal article" date="2019" name="Int. J. Syst. Evol. Microbiol.">
        <title>The Global Catalogue of Microorganisms (GCM) 10K type strain sequencing project: providing services to taxonomists for standard genome sequencing and annotation.</title>
        <authorList>
            <consortium name="The Broad Institute Genomics Platform"/>
            <consortium name="The Broad Institute Genome Sequencing Center for Infectious Disease"/>
            <person name="Wu L."/>
            <person name="Ma J."/>
        </authorList>
    </citation>
    <scope>NUCLEOTIDE SEQUENCE [LARGE SCALE GENOMIC DNA]</scope>
    <source>
        <strain evidence="6">JCM 18302</strain>
    </source>
</reference>
<dbReference type="InterPro" id="IPR014940">
    <property type="entry name" value="BAAT_C"/>
</dbReference>
<dbReference type="InterPro" id="IPR006862">
    <property type="entry name" value="Thio_Ohase/aa_AcTrfase"/>
</dbReference>
<feature type="chain" id="PRO_5046692229" evidence="2">
    <location>
        <begin position="21"/>
        <end position="452"/>
    </location>
</feature>
<dbReference type="PANTHER" id="PTHR10824">
    <property type="entry name" value="ACYL-COENZYME A THIOESTERASE-RELATED"/>
    <property type="match status" value="1"/>
</dbReference>
<evidence type="ECO:0000313" key="6">
    <source>
        <dbReference type="Proteomes" id="UP001500804"/>
    </source>
</evidence>
<dbReference type="Proteomes" id="UP001500804">
    <property type="component" value="Unassembled WGS sequence"/>
</dbReference>
<feature type="domain" description="BAAT/Acyl-CoA thioester hydrolase C-terminal" evidence="4">
    <location>
        <begin position="222"/>
        <end position="447"/>
    </location>
</feature>
<sequence>MRTWIGIACAVALLTAGCSAQVTEAGPRITARPDGVSVAVPVQVTVDGLPAGDQVRVWARTYDRRGQVWESSGEFVTDGVGQVDLSTDASTGGTYTGVDPHGLFWSMRLPEDEQAPYPLLDADDMVVLLGVDLGGATVARTTLRRVVREPAGQVLPVAEAGLVGDLYLPPGTGVWPGVLLLGGAEGGRPDPAYAALLASEGYVVFGLAYFGLPGLPKTLTRIPLEYGLDAARWLADRPEVAGDRVGLVGTDKGAEYALMLASSEPSRFAAVVAHVPSDLVWPGFSVSTATQVSSWTRAGADVPFLRWPSSRGALSAAAGPAVQSADAYEGAVASASRWRLGVARIPVEQITSPVLLTAGDADGVWPSTAQAQRALASIEGAGNSSGTQLLNFSGAGHLVGGVPDLPTTRTAVTYGQVTVETGGDPATTAAAVRNTFSATVELLRKAMPRGRG</sequence>
<protein>
    <submittedName>
        <fullName evidence="5">Acyl-CoA thioester hydrolase/BAAT C-terminal domain-containing protein</fullName>
    </submittedName>
</protein>
<evidence type="ECO:0000313" key="5">
    <source>
        <dbReference type="EMBL" id="GAA5132234.1"/>
    </source>
</evidence>
<dbReference type="PROSITE" id="PS51257">
    <property type="entry name" value="PROKAR_LIPOPROTEIN"/>
    <property type="match status" value="1"/>
</dbReference>
<feature type="domain" description="Acyl-CoA thioester hydrolase/bile acid-CoA amino acid N-acetyltransferase" evidence="3">
    <location>
        <begin position="41"/>
        <end position="157"/>
    </location>
</feature>
<keyword evidence="6" id="KW-1185">Reference proteome</keyword>
<keyword evidence="5" id="KW-0378">Hydrolase</keyword>
<gene>
    <name evidence="5" type="ORF">GCM10023320_56590</name>
</gene>
<dbReference type="Pfam" id="PF04775">
    <property type="entry name" value="Bile_Hydr_Trans"/>
    <property type="match status" value="1"/>
</dbReference>
<dbReference type="GO" id="GO:0016787">
    <property type="term" value="F:hydrolase activity"/>
    <property type="evidence" value="ECO:0007669"/>
    <property type="project" value="UniProtKB-KW"/>
</dbReference>
<evidence type="ECO:0000256" key="2">
    <source>
        <dbReference type="SAM" id="SignalP"/>
    </source>
</evidence>
<dbReference type="InterPro" id="IPR042490">
    <property type="entry name" value="Thio_Ohase/BAAT_N"/>
</dbReference>
<evidence type="ECO:0000259" key="3">
    <source>
        <dbReference type="Pfam" id="PF04775"/>
    </source>
</evidence>
<organism evidence="5 6">
    <name type="scientific">Pseudonocardia adelaidensis</name>
    <dbReference type="NCBI Taxonomy" id="648754"/>
    <lineage>
        <taxon>Bacteria</taxon>
        <taxon>Bacillati</taxon>
        <taxon>Actinomycetota</taxon>
        <taxon>Actinomycetes</taxon>
        <taxon>Pseudonocardiales</taxon>
        <taxon>Pseudonocardiaceae</taxon>
        <taxon>Pseudonocardia</taxon>
    </lineage>
</organism>
<dbReference type="SUPFAM" id="SSF53474">
    <property type="entry name" value="alpha/beta-Hydrolases"/>
    <property type="match status" value="1"/>
</dbReference>
<dbReference type="EMBL" id="BAABJO010000025">
    <property type="protein sequence ID" value="GAA5132234.1"/>
    <property type="molecule type" value="Genomic_DNA"/>
</dbReference>
<name>A0ABP9NR10_9PSEU</name>
<dbReference type="PIRSF" id="PIRSF016521">
    <property type="entry name" value="Acyl-CoA_hydro"/>
    <property type="match status" value="1"/>
</dbReference>